<keyword evidence="1" id="KW-0472">Membrane</keyword>
<sequence>MLWFEIVFHAGMLAALAVTCGVGGRLGLAVHWALLWSVYQRQPVLLDGGDNLAYLSSRCAC</sequence>
<protein>
    <submittedName>
        <fullName evidence="2">Uncharacterized protein</fullName>
    </submittedName>
</protein>
<gene>
    <name evidence="2" type="ORF">WKI68_21860</name>
</gene>
<name>A0ABU8U604_9ACTN</name>
<reference evidence="2 3" key="1">
    <citation type="submission" date="2024-03" db="EMBL/GenBank/DDBJ databases">
        <title>Novel Streptomyces species of biotechnological and ecological value are a feature of Machair soil.</title>
        <authorList>
            <person name="Prole J.R."/>
            <person name="Goodfellow M."/>
            <person name="Allenby N."/>
            <person name="Ward A.C."/>
        </authorList>
    </citation>
    <scope>NUCLEOTIDE SEQUENCE [LARGE SCALE GENOMIC DNA]</scope>
    <source>
        <strain evidence="2 3">MS1.HAVA.3</strain>
    </source>
</reference>
<organism evidence="2 3">
    <name type="scientific">Streptomyces caledonius</name>
    <dbReference type="NCBI Taxonomy" id="3134107"/>
    <lineage>
        <taxon>Bacteria</taxon>
        <taxon>Bacillati</taxon>
        <taxon>Actinomycetota</taxon>
        <taxon>Actinomycetes</taxon>
        <taxon>Kitasatosporales</taxon>
        <taxon>Streptomycetaceae</taxon>
        <taxon>Streptomyces</taxon>
    </lineage>
</organism>
<evidence type="ECO:0000313" key="2">
    <source>
        <dbReference type="EMBL" id="MEJ8643319.1"/>
    </source>
</evidence>
<keyword evidence="1" id="KW-0812">Transmembrane</keyword>
<comment type="caution">
    <text evidence="2">The sequence shown here is derived from an EMBL/GenBank/DDBJ whole genome shotgun (WGS) entry which is preliminary data.</text>
</comment>
<evidence type="ECO:0000256" key="1">
    <source>
        <dbReference type="SAM" id="Phobius"/>
    </source>
</evidence>
<dbReference type="EMBL" id="JBBKAM010000002">
    <property type="protein sequence ID" value="MEJ8643319.1"/>
    <property type="molecule type" value="Genomic_DNA"/>
</dbReference>
<accession>A0ABU8U604</accession>
<keyword evidence="1" id="KW-1133">Transmembrane helix</keyword>
<keyword evidence="3" id="KW-1185">Reference proteome</keyword>
<feature type="transmembrane region" description="Helical" evidence="1">
    <location>
        <begin position="6"/>
        <end position="35"/>
    </location>
</feature>
<evidence type="ECO:0000313" key="3">
    <source>
        <dbReference type="Proteomes" id="UP001382904"/>
    </source>
</evidence>
<proteinExistence type="predicted"/>
<dbReference type="Proteomes" id="UP001382904">
    <property type="component" value="Unassembled WGS sequence"/>
</dbReference>